<keyword evidence="3" id="KW-1185">Reference proteome</keyword>
<feature type="region of interest" description="Disordered" evidence="1">
    <location>
        <begin position="1"/>
        <end position="22"/>
    </location>
</feature>
<sequence>MSEAKIPTPPWQAQPTTEAKHTIPINSDTYLIILGIQAHESTKDKHGIPISEQSPAISVRNEADTL</sequence>
<dbReference type="Proteomes" id="UP000053732">
    <property type="component" value="Unassembled WGS sequence"/>
</dbReference>
<evidence type="ECO:0000313" key="2">
    <source>
        <dbReference type="EMBL" id="CRL30554.1"/>
    </source>
</evidence>
<gene>
    <name evidence="2" type="ORF">PCAMFM013_S054g000011</name>
</gene>
<evidence type="ECO:0000313" key="3">
    <source>
        <dbReference type="Proteomes" id="UP000053732"/>
    </source>
</evidence>
<dbReference type="EMBL" id="HG793187">
    <property type="protein sequence ID" value="CRL30554.1"/>
    <property type="molecule type" value="Genomic_DNA"/>
</dbReference>
<dbReference type="AlphaFoldDB" id="A0A0G4PVX9"/>
<name>A0A0G4PVX9_PENC3</name>
<proteinExistence type="predicted"/>
<protein>
    <submittedName>
        <fullName evidence="2">Str. FM013</fullName>
    </submittedName>
</protein>
<accession>A0A0G4PVX9</accession>
<feature type="region of interest" description="Disordered" evidence="1">
    <location>
        <begin position="42"/>
        <end position="66"/>
    </location>
</feature>
<reference evidence="2 3" key="1">
    <citation type="journal article" date="2014" name="Nat. Commun.">
        <title>Multiple recent horizontal transfers of a large genomic region in cheese making fungi.</title>
        <authorList>
            <person name="Cheeseman K."/>
            <person name="Ropars J."/>
            <person name="Renault P."/>
            <person name="Dupont J."/>
            <person name="Gouzy J."/>
            <person name="Branca A."/>
            <person name="Abraham A.L."/>
            <person name="Ceppi M."/>
            <person name="Conseiller E."/>
            <person name="Debuchy R."/>
            <person name="Malagnac F."/>
            <person name="Goarin A."/>
            <person name="Silar P."/>
            <person name="Lacoste S."/>
            <person name="Sallet E."/>
            <person name="Bensimon A."/>
            <person name="Giraud T."/>
            <person name="Brygoo Y."/>
        </authorList>
    </citation>
    <scope>NUCLEOTIDE SEQUENCE [LARGE SCALE GENOMIC DNA]</scope>
    <source>
        <strain evidence="3">FM 013</strain>
    </source>
</reference>
<organism evidence="2 3">
    <name type="scientific">Penicillium camemberti (strain FM 013)</name>
    <dbReference type="NCBI Taxonomy" id="1429867"/>
    <lineage>
        <taxon>Eukaryota</taxon>
        <taxon>Fungi</taxon>
        <taxon>Dikarya</taxon>
        <taxon>Ascomycota</taxon>
        <taxon>Pezizomycotina</taxon>
        <taxon>Eurotiomycetes</taxon>
        <taxon>Eurotiomycetidae</taxon>
        <taxon>Eurotiales</taxon>
        <taxon>Aspergillaceae</taxon>
        <taxon>Penicillium</taxon>
    </lineage>
</organism>
<evidence type="ECO:0000256" key="1">
    <source>
        <dbReference type="SAM" id="MobiDB-lite"/>
    </source>
</evidence>